<dbReference type="AlphaFoldDB" id="A0A5C6BF39"/>
<evidence type="ECO:0000313" key="3">
    <source>
        <dbReference type="Proteomes" id="UP000319908"/>
    </source>
</evidence>
<dbReference type="PANTHER" id="PTHR11079:SF202">
    <property type="entry name" value="TRNA-SPECIFIC ADENOSINE DEAMINASE"/>
    <property type="match status" value="1"/>
</dbReference>
<keyword evidence="3" id="KW-1185">Reference proteome</keyword>
<dbReference type="EMBL" id="SJPU01000004">
    <property type="protein sequence ID" value="TWU10111.1"/>
    <property type="molecule type" value="Genomic_DNA"/>
</dbReference>
<dbReference type="GO" id="GO:0008892">
    <property type="term" value="F:guanine deaminase activity"/>
    <property type="evidence" value="ECO:0007669"/>
    <property type="project" value="UniProtKB-EC"/>
</dbReference>
<proteinExistence type="predicted"/>
<dbReference type="InterPro" id="IPR002125">
    <property type="entry name" value="CMP_dCMP_dom"/>
</dbReference>
<dbReference type="Pfam" id="PF00383">
    <property type="entry name" value="dCMP_cyt_deam_1"/>
    <property type="match status" value="1"/>
</dbReference>
<dbReference type="Proteomes" id="UP000319908">
    <property type="component" value="Unassembled WGS sequence"/>
</dbReference>
<dbReference type="Gene3D" id="3.40.140.10">
    <property type="entry name" value="Cytidine Deaminase, domain 2"/>
    <property type="match status" value="1"/>
</dbReference>
<dbReference type="EC" id="3.5.4.3" evidence="2"/>
<dbReference type="GO" id="GO:0052717">
    <property type="term" value="F:tRNA-specific adenosine-34 deaminase activity"/>
    <property type="evidence" value="ECO:0007669"/>
    <property type="project" value="TreeGrafter"/>
</dbReference>
<reference evidence="2 3" key="1">
    <citation type="journal article" date="2020" name="Antonie Van Leeuwenhoek">
        <title>Rhodopirellula heiligendammensis sp. nov., Rhodopirellula pilleata sp. nov., and Rhodopirellula solitaria sp. nov. isolated from natural or artificial marine surfaces in Northern Germany and California, USA, and emended description of the genus Rhodopirellula.</title>
        <authorList>
            <person name="Kallscheuer N."/>
            <person name="Wiegand S."/>
            <person name="Jogler M."/>
            <person name="Boedeker C."/>
            <person name="Peeters S.H."/>
            <person name="Rast P."/>
            <person name="Heuer A."/>
            <person name="Jetten M.S.M."/>
            <person name="Rohde M."/>
            <person name="Jogler C."/>
        </authorList>
    </citation>
    <scope>NUCLEOTIDE SEQUENCE [LARGE SCALE GENOMIC DNA]</scope>
    <source>
        <strain evidence="2 3">Poly21</strain>
    </source>
</reference>
<dbReference type="PANTHER" id="PTHR11079">
    <property type="entry name" value="CYTOSINE DEAMINASE FAMILY MEMBER"/>
    <property type="match status" value="1"/>
</dbReference>
<dbReference type="GO" id="GO:0002100">
    <property type="term" value="P:tRNA wobble adenosine to inosine editing"/>
    <property type="evidence" value="ECO:0007669"/>
    <property type="project" value="TreeGrafter"/>
</dbReference>
<feature type="domain" description="CMP/dCMP-type deaminase" evidence="1">
    <location>
        <begin position="15"/>
        <end position="126"/>
    </location>
</feature>
<keyword evidence="2" id="KW-0378">Hydrolase</keyword>
<dbReference type="OrthoDB" id="9802676at2"/>
<dbReference type="PROSITE" id="PS51747">
    <property type="entry name" value="CYT_DCMP_DEAMINASES_2"/>
    <property type="match status" value="1"/>
</dbReference>
<sequence length="163" mass="17136">MIRDHTLHLNAVDTQQLTRWMKSALAAGVQAGENPFGAAIFAVDGTQVVAANNTVNSTNNPAAHAEVNAIADASRSLGRSDLGGYWLLATAEPCPMCLSAAVIAGIRNIAFGANQVVVNEAGYGGLGICSRELANQFNCEIVLRGSILGNDCVRFLLNNRKPN</sequence>
<protein>
    <submittedName>
        <fullName evidence="2">Guanine deaminase</fullName>
        <ecNumber evidence="2">3.5.4.3</ecNumber>
    </submittedName>
</protein>
<evidence type="ECO:0000313" key="2">
    <source>
        <dbReference type="EMBL" id="TWU10111.1"/>
    </source>
</evidence>
<dbReference type="InterPro" id="IPR016193">
    <property type="entry name" value="Cytidine_deaminase-like"/>
</dbReference>
<gene>
    <name evidence="2" type="primary">guaD</name>
    <name evidence="2" type="ORF">Poly21_50800</name>
</gene>
<dbReference type="CDD" id="cd01285">
    <property type="entry name" value="nucleoside_deaminase"/>
    <property type="match status" value="1"/>
</dbReference>
<dbReference type="SUPFAM" id="SSF53927">
    <property type="entry name" value="Cytidine deaminase-like"/>
    <property type="match status" value="1"/>
</dbReference>
<name>A0A5C6BF39_9BACT</name>
<evidence type="ECO:0000259" key="1">
    <source>
        <dbReference type="PROSITE" id="PS51747"/>
    </source>
</evidence>
<dbReference type="RefSeq" id="WP_146409560.1">
    <property type="nucleotide sequence ID" value="NZ_SJPU01000004.1"/>
</dbReference>
<organism evidence="2 3">
    <name type="scientific">Allorhodopirellula heiligendammensis</name>
    <dbReference type="NCBI Taxonomy" id="2714739"/>
    <lineage>
        <taxon>Bacteria</taxon>
        <taxon>Pseudomonadati</taxon>
        <taxon>Planctomycetota</taxon>
        <taxon>Planctomycetia</taxon>
        <taxon>Pirellulales</taxon>
        <taxon>Pirellulaceae</taxon>
        <taxon>Allorhodopirellula</taxon>
    </lineage>
</organism>
<comment type="caution">
    <text evidence="2">The sequence shown here is derived from an EMBL/GenBank/DDBJ whole genome shotgun (WGS) entry which is preliminary data.</text>
</comment>
<accession>A0A5C6BF39</accession>